<comment type="similarity">
    <text evidence="2">Belongs to the YajC family.</text>
</comment>
<dbReference type="OrthoDB" id="3267178at2"/>
<evidence type="ECO:0000256" key="1">
    <source>
        <dbReference type="ARBA" id="ARBA00004162"/>
    </source>
</evidence>
<keyword evidence="13" id="KW-1185">Reference proteome</keyword>
<dbReference type="RefSeq" id="WP_070954547.1">
    <property type="nucleotide sequence ID" value="NZ_CP015208.1"/>
</dbReference>
<dbReference type="STRING" id="535712.A4Z71_03435"/>
<proteinExistence type="inferred from homology"/>
<keyword evidence="5 11" id="KW-0812">Transmembrane</keyword>
<name>A0A1D9DZ01_9MICO</name>
<accession>A0A1D9DZ01</accession>
<reference evidence="12 13" key="1">
    <citation type="journal article" date="2016" name="Biochim. Biophys. Acta">
        <title>Photochemical characterization of actinorhodopsin and its functional existence in the natural host.</title>
        <authorList>
            <person name="Nakamura S."/>
            <person name="Kikukawa T."/>
            <person name="Tamogami J."/>
            <person name="Kamiya M."/>
            <person name="Aizawa T."/>
            <person name="Hahn M.W."/>
            <person name="Ihara K."/>
            <person name="Kamo N."/>
            <person name="Demura M."/>
        </authorList>
    </citation>
    <scope>NUCLEOTIDE SEQUENCE [LARGE SCALE GENOMIC DNA]</scope>
    <source>
        <strain evidence="12 13">MWH-Dar1</strain>
    </source>
</reference>
<dbReference type="Proteomes" id="UP000243784">
    <property type="component" value="Chromosome"/>
</dbReference>
<comment type="subcellular location">
    <subcellularLocation>
        <location evidence="1">Cell membrane</location>
        <topology evidence="1">Single-pass membrane protein</topology>
    </subcellularLocation>
</comment>
<keyword evidence="7 11" id="KW-1133">Transmembrane helix</keyword>
<protein>
    <recommendedName>
        <fullName evidence="14">Preprotein translocase subunit YajC</fullName>
    </recommendedName>
</protein>
<keyword evidence="9 11" id="KW-0472">Membrane</keyword>
<keyword evidence="6" id="KW-0653">Protein transport</keyword>
<dbReference type="KEGG" id="rpla:A4Z71_03435"/>
<dbReference type="GO" id="GO:0015031">
    <property type="term" value="P:protein transport"/>
    <property type="evidence" value="ECO:0007669"/>
    <property type="project" value="UniProtKB-KW"/>
</dbReference>
<gene>
    <name evidence="12" type="ORF">A4Z71_03435</name>
</gene>
<keyword evidence="3" id="KW-0813">Transport</keyword>
<evidence type="ECO:0000313" key="13">
    <source>
        <dbReference type="Proteomes" id="UP000243784"/>
    </source>
</evidence>
<feature type="compositionally biased region" description="Low complexity" evidence="10">
    <location>
        <begin position="92"/>
        <end position="101"/>
    </location>
</feature>
<dbReference type="AlphaFoldDB" id="A0A1D9DZ01"/>
<evidence type="ECO:0000256" key="2">
    <source>
        <dbReference type="ARBA" id="ARBA00006742"/>
    </source>
</evidence>
<evidence type="ECO:0000256" key="8">
    <source>
        <dbReference type="ARBA" id="ARBA00023010"/>
    </source>
</evidence>
<dbReference type="PANTHER" id="PTHR33909:SF1">
    <property type="entry name" value="SEC TRANSLOCON ACCESSORY COMPLEX SUBUNIT YAJC"/>
    <property type="match status" value="1"/>
</dbReference>
<evidence type="ECO:0000313" key="12">
    <source>
        <dbReference type="EMBL" id="AOY56037.1"/>
    </source>
</evidence>
<evidence type="ECO:0000256" key="11">
    <source>
        <dbReference type="SAM" id="Phobius"/>
    </source>
</evidence>
<sequence length="127" mass="13553">MNSQDLFLLVALGFLIFMMVWSSRKRKKQAAELEQKLSVGATVMLHSGIIGNITELQDVRAVIETTPGVKLTVVKQAIRSVESNPLIFGTAKAESKPAAKTASKKPVAKSTAKSSAKAATKPSTKKA</sequence>
<dbReference type="Pfam" id="PF02699">
    <property type="entry name" value="YajC"/>
    <property type="match status" value="1"/>
</dbReference>
<evidence type="ECO:0008006" key="14">
    <source>
        <dbReference type="Google" id="ProtNLM"/>
    </source>
</evidence>
<evidence type="ECO:0000256" key="5">
    <source>
        <dbReference type="ARBA" id="ARBA00022692"/>
    </source>
</evidence>
<evidence type="ECO:0000256" key="7">
    <source>
        <dbReference type="ARBA" id="ARBA00022989"/>
    </source>
</evidence>
<evidence type="ECO:0000256" key="10">
    <source>
        <dbReference type="SAM" id="MobiDB-lite"/>
    </source>
</evidence>
<dbReference type="SMART" id="SM01323">
    <property type="entry name" value="YajC"/>
    <property type="match status" value="1"/>
</dbReference>
<dbReference type="EMBL" id="CP015208">
    <property type="protein sequence ID" value="AOY56037.1"/>
    <property type="molecule type" value="Genomic_DNA"/>
</dbReference>
<dbReference type="InterPro" id="IPR003849">
    <property type="entry name" value="Preprotein_translocase_YajC"/>
</dbReference>
<feature type="transmembrane region" description="Helical" evidence="11">
    <location>
        <begin position="6"/>
        <end position="23"/>
    </location>
</feature>
<feature type="region of interest" description="Disordered" evidence="10">
    <location>
        <begin position="92"/>
        <end position="127"/>
    </location>
</feature>
<evidence type="ECO:0000256" key="9">
    <source>
        <dbReference type="ARBA" id="ARBA00023136"/>
    </source>
</evidence>
<dbReference type="NCBIfam" id="TIGR00739">
    <property type="entry name" value="yajC"/>
    <property type="match status" value="1"/>
</dbReference>
<dbReference type="PANTHER" id="PTHR33909">
    <property type="entry name" value="SEC TRANSLOCON ACCESSORY COMPLEX SUBUNIT YAJC"/>
    <property type="match status" value="1"/>
</dbReference>
<keyword evidence="4" id="KW-1003">Cell membrane</keyword>
<organism evidence="12 13">
    <name type="scientific">Candidatus Rhodoluna planktonica</name>
    <dbReference type="NCBI Taxonomy" id="535712"/>
    <lineage>
        <taxon>Bacteria</taxon>
        <taxon>Bacillati</taxon>
        <taxon>Actinomycetota</taxon>
        <taxon>Actinomycetes</taxon>
        <taxon>Micrococcales</taxon>
        <taxon>Microbacteriaceae</taxon>
        <taxon>Luna cluster</taxon>
        <taxon>Luna-1 subcluster</taxon>
        <taxon>Rhodoluna</taxon>
    </lineage>
</organism>
<dbReference type="GO" id="GO:0005886">
    <property type="term" value="C:plasma membrane"/>
    <property type="evidence" value="ECO:0007669"/>
    <property type="project" value="UniProtKB-SubCell"/>
</dbReference>
<evidence type="ECO:0000256" key="6">
    <source>
        <dbReference type="ARBA" id="ARBA00022927"/>
    </source>
</evidence>
<keyword evidence="8" id="KW-0811">Translocation</keyword>
<feature type="compositionally biased region" description="Low complexity" evidence="10">
    <location>
        <begin position="108"/>
        <end position="127"/>
    </location>
</feature>
<evidence type="ECO:0000256" key="4">
    <source>
        <dbReference type="ARBA" id="ARBA00022475"/>
    </source>
</evidence>
<evidence type="ECO:0000256" key="3">
    <source>
        <dbReference type="ARBA" id="ARBA00022448"/>
    </source>
</evidence>